<proteinExistence type="predicted"/>
<feature type="signal peptide" evidence="1">
    <location>
        <begin position="1"/>
        <end position="27"/>
    </location>
</feature>
<evidence type="ECO:0008006" key="4">
    <source>
        <dbReference type="Google" id="ProtNLM"/>
    </source>
</evidence>
<dbReference type="EMBL" id="CP034464">
    <property type="protein sequence ID" value="AZP11136.1"/>
    <property type="molecule type" value="Genomic_DNA"/>
</dbReference>
<organism evidence="2 3">
    <name type="scientific">Undibacterium parvum</name>
    <dbReference type="NCBI Taxonomy" id="401471"/>
    <lineage>
        <taxon>Bacteria</taxon>
        <taxon>Pseudomonadati</taxon>
        <taxon>Pseudomonadota</taxon>
        <taxon>Betaproteobacteria</taxon>
        <taxon>Burkholderiales</taxon>
        <taxon>Oxalobacteraceae</taxon>
        <taxon>Undibacterium</taxon>
    </lineage>
</organism>
<keyword evidence="1" id="KW-0732">Signal</keyword>
<dbReference type="KEGG" id="upv:EJN92_03385"/>
<dbReference type="OrthoDB" id="5801242at2"/>
<dbReference type="RefSeq" id="WP_126126535.1">
    <property type="nucleotide sequence ID" value="NZ_CP034464.1"/>
</dbReference>
<dbReference type="Proteomes" id="UP000275663">
    <property type="component" value="Chromosome"/>
</dbReference>
<evidence type="ECO:0000313" key="2">
    <source>
        <dbReference type="EMBL" id="AZP11136.1"/>
    </source>
</evidence>
<evidence type="ECO:0000256" key="1">
    <source>
        <dbReference type="SAM" id="SignalP"/>
    </source>
</evidence>
<dbReference type="AlphaFoldDB" id="A0A3Q9BNU0"/>
<name>A0A3Q9BNU0_9BURK</name>
<gene>
    <name evidence="2" type="ORF">EJN92_03385</name>
</gene>
<feature type="chain" id="PRO_5018781914" description="Autotransporter outer membrane beta-barrel domain-containing protein" evidence="1">
    <location>
        <begin position="28"/>
        <end position="243"/>
    </location>
</feature>
<keyword evidence="3" id="KW-1185">Reference proteome</keyword>
<accession>A0A3Q9BNU0</accession>
<sequence length="243" mass="25438">MIKHSSLRLCAAATFTASALFSAPVIAANNIDQLQKLNQAEFASLANDMSSAISYKAVAPGAPLGLIGFDLGAELSVTKLSNSAVWRKAGANISSLAMPKIHLHKGLPMNFDIGGFLAATPDSDMKILGVEARYAILAGGIAEPAVSVRAAATRLSGVTQLEQDTRSLELTISKGFLVFTPYAGLGRVWGKATPSAGTLHRVSPSMNKVFAGLNTNLGLVNIAGEFDRTGDSNTFSAKVGFRW</sequence>
<reference evidence="2 3" key="1">
    <citation type="journal article" date="2011" name="Int. J. Syst. Evol. Microbiol.">
        <title>Description of Undibacterium oligocarboniphilum sp. nov., isolated from purified water, and Undibacterium pigrum strain CCUG 49012 as the type strain of Undibacterium parvum sp. nov., and emended descriptions of the genus Undibacterium and the species Undibacterium pigrum.</title>
        <authorList>
            <person name="Eder W."/>
            <person name="Wanner G."/>
            <person name="Ludwig W."/>
            <person name="Busse H.J."/>
            <person name="Ziemke-Kageler F."/>
            <person name="Lang E."/>
        </authorList>
    </citation>
    <scope>NUCLEOTIDE SEQUENCE [LARGE SCALE GENOMIC DNA]</scope>
    <source>
        <strain evidence="2 3">DSM 23061</strain>
    </source>
</reference>
<protein>
    <recommendedName>
        <fullName evidence="4">Autotransporter outer membrane beta-barrel domain-containing protein</fullName>
    </recommendedName>
</protein>
<evidence type="ECO:0000313" key="3">
    <source>
        <dbReference type="Proteomes" id="UP000275663"/>
    </source>
</evidence>